<proteinExistence type="predicted"/>
<dbReference type="EMBL" id="MU003504">
    <property type="protein sequence ID" value="KAF2471803.1"/>
    <property type="molecule type" value="Genomic_DNA"/>
</dbReference>
<evidence type="ECO:0000313" key="2">
    <source>
        <dbReference type="Proteomes" id="UP000799755"/>
    </source>
</evidence>
<reference evidence="1" key="1">
    <citation type="journal article" date="2020" name="Stud. Mycol.">
        <title>101 Dothideomycetes genomes: a test case for predicting lifestyles and emergence of pathogens.</title>
        <authorList>
            <person name="Haridas S."/>
            <person name="Albert R."/>
            <person name="Binder M."/>
            <person name="Bloem J."/>
            <person name="Labutti K."/>
            <person name="Salamov A."/>
            <person name="Andreopoulos B."/>
            <person name="Baker S."/>
            <person name="Barry K."/>
            <person name="Bills G."/>
            <person name="Bluhm B."/>
            <person name="Cannon C."/>
            <person name="Castanera R."/>
            <person name="Culley D."/>
            <person name="Daum C."/>
            <person name="Ezra D."/>
            <person name="Gonzalez J."/>
            <person name="Henrissat B."/>
            <person name="Kuo A."/>
            <person name="Liang C."/>
            <person name="Lipzen A."/>
            <person name="Lutzoni F."/>
            <person name="Magnuson J."/>
            <person name="Mondo S."/>
            <person name="Nolan M."/>
            <person name="Ohm R."/>
            <person name="Pangilinan J."/>
            <person name="Park H.-J."/>
            <person name="Ramirez L."/>
            <person name="Alfaro M."/>
            <person name="Sun H."/>
            <person name="Tritt A."/>
            <person name="Yoshinaga Y."/>
            <person name="Zwiers L.-H."/>
            <person name="Turgeon B."/>
            <person name="Goodwin S."/>
            <person name="Spatafora J."/>
            <person name="Crous P."/>
            <person name="Grigoriev I."/>
        </authorList>
    </citation>
    <scope>NUCLEOTIDE SEQUENCE</scope>
    <source>
        <strain evidence="1">ATCC 200398</strain>
    </source>
</reference>
<dbReference type="Proteomes" id="UP000799755">
    <property type="component" value="Unassembled WGS sequence"/>
</dbReference>
<protein>
    <submittedName>
        <fullName evidence="1">3-keto-steroid reductase</fullName>
    </submittedName>
</protein>
<keyword evidence="2" id="KW-1185">Reference proteome</keyword>
<comment type="caution">
    <text evidence="1">The sequence shown here is derived from an EMBL/GenBank/DDBJ whole genome shotgun (WGS) entry which is preliminary data.</text>
</comment>
<organism evidence="1 2">
    <name type="scientific">Lindgomyces ingoldianus</name>
    <dbReference type="NCBI Taxonomy" id="673940"/>
    <lineage>
        <taxon>Eukaryota</taxon>
        <taxon>Fungi</taxon>
        <taxon>Dikarya</taxon>
        <taxon>Ascomycota</taxon>
        <taxon>Pezizomycotina</taxon>
        <taxon>Dothideomycetes</taxon>
        <taxon>Pleosporomycetidae</taxon>
        <taxon>Pleosporales</taxon>
        <taxon>Lindgomycetaceae</taxon>
        <taxon>Lindgomyces</taxon>
    </lineage>
</organism>
<accession>A0ACB6QZ17</accession>
<sequence length="461" mass="52047">MPLLEDIPRPENGFYVLITGANSGLGLGIGCRLIDEFLQTRPQSQSLVLIITTRSKRKGDDTVAQLRRHLQQTCRKLEGNMPGIRMLLERRVYFRQEILDLTSIISLQTLGKRMRETTPKLDVVICNAGIGGWEGLHWGKAVWTVLTDWKNAVTWPTFKKSGVGWVTKPQIPPQMPTDGNGERKIKEPPLGEVFCANFFGHYLLGHYLASLLAKHDDGEQTRGRLVWVSSLEGYTHSLDLEDIQSLESRHPYESSKRLTDVMGITSTLPSTAPTVSAYLRAPLPPLPSPSPFTATTTPPRIYVAHPGICGTSIMPLFILLDYCMFATFYIARWLGSQWHPVTAYKGACAMVWLALVKQSTLDTMEAREGVGKWGSATDWWGQERVERTEIEGWGWGGTVEGVEKGGKSRRRKGRSPYARDLTKEDREVFEETGRNCWREMERLREEWEKRLDDAGMGIPLE</sequence>
<evidence type="ECO:0000313" key="1">
    <source>
        <dbReference type="EMBL" id="KAF2471803.1"/>
    </source>
</evidence>
<gene>
    <name evidence="1" type="ORF">BDR25DRAFT_303199</name>
</gene>
<name>A0ACB6QZ17_9PLEO</name>